<sequence length="62" mass="7011">MDCTAQFWRKSFDLLLASVNCGVWTHSFGASRHIACIITPPPKEDDESWPASARGSHRRRPL</sequence>
<accession>A0A0A9BM74</accession>
<evidence type="ECO:0000256" key="1">
    <source>
        <dbReference type="SAM" id="MobiDB-lite"/>
    </source>
</evidence>
<evidence type="ECO:0000313" key="2">
    <source>
        <dbReference type="EMBL" id="JAD63258.1"/>
    </source>
</evidence>
<reference evidence="2" key="2">
    <citation type="journal article" date="2015" name="Data Brief">
        <title>Shoot transcriptome of the giant reed, Arundo donax.</title>
        <authorList>
            <person name="Barrero R.A."/>
            <person name="Guerrero F.D."/>
            <person name="Moolhuijzen P."/>
            <person name="Goolsby J.A."/>
            <person name="Tidwell J."/>
            <person name="Bellgard S.E."/>
            <person name="Bellgard M.I."/>
        </authorList>
    </citation>
    <scope>NUCLEOTIDE SEQUENCE</scope>
    <source>
        <tissue evidence="2">Shoot tissue taken approximately 20 cm above the soil surface</tissue>
    </source>
</reference>
<protein>
    <submittedName>
        <fullName evidence="2">Uncharacterized protein</fullName>
    </submittedName>
</protein>
<organism evidence="2">
    <name type="scientific">Arundo donax</name>
    <name type="common">Giant reed</name>
    <name type="synonym">Donax arundinaceus</name>
    <dbReference type="NCBI Taxonomy" id="35708"/>
    <lineage>
        <taxon>Eukaryota</taxon>
        <taxon>Viridiplantae</taxon>
        <taxon>Streptophyta</taxon>
        <taxon>Embryophyta</taxon>
        <taxon>Tracheophyta</taxon>
        <taxon>Spermatophyta</taxon>
        <taxon>Magnoliopsida</taxon>
        <taxon>Liliopsida</taxon>
        <taxon>Poales</taxon>
        <taxon>Poaceae</taxon>
        <taxon>PACMAD clade</taxon>
        <taxon>Arundinoideae</taxon>
        <taxon>Arundineae</taxon>
        <taxon>Arundo</taxon>
    </lineage>
</organism>
<reference evidence="2" key="1">
    <citation type="submission" date="2014-09" db="EMBL/GenBank/DDBJ databases">
        <authorList>
            <person name="Magalhaes I.L.F."/>
            <person name="Oliveira U."/>
            <person name="Santos F.R."/>
            <person name="Vidigal T.H.D.A."/>
            <person name="Brescovit A.D."/>
            <person name="Santos A.J."/>
        </authorList>
    </citation>
    <scope>NUCLEOTIDE SEQUENCE</scope>
    <source>
        <tissue evidence="2">Shoot tissue taken approximately 20 cm above the soil surface</tissue>
    </source>
</reference>
<dbReference type="AlphaFoldDB" id="A0A0A9BM74"/>
<proteinExistence type="predicted"/>
<feature type="region of interest" description="Disordered" evidence="1">
    <location>
        <begin position="40"/>
        <end position="62"/>
    </location>
</feature>
<dbReference type="EMBL" id="GBRH01234637">
    <property type="protein sequence ID" value="JAD63258.1"/>
    <property type="molecule type" value="Transcribed_RNA"/>
</dbReference>
<name>A0A0A9BM74_ARUDO</name>